<evidence type="ECO:0000313" key="3">
    <source>
        <dbReference type="Proteomes" id="UP000887458"/>
    </source>
</evidence>
<protein>
    <submittedName>
        <fullName evidence="2">Uncharacterized protein</fullName>
    </submittedName>
</protein>
<comment type="caution">
    <text evidence="2">The sequence shown here is derived from an EMBL/GenBank/DDBJ whole genome shotgun (WGS) entry which is preliminary data.</text>
</comment>
<name>A0ABQ8J6N9_DERPT</name>
<feature type="region of interest" description="Disordered" evidence="1">
    <location>
        <begin position="47"/>
        <end position="70"/>
    </location>
</feature>
<dbReference type="Proteomes" id="UP000887458">
    <property type="component" value="Unassembled WGS sequence"/>
</dbReference>
<evidence type="ECO:0000313" key="2">
    <source>
        <dbReference type="EMBL" id="KAH9418253.1"/>
    </source>
</evidence>
<organism evidence="2 3">
    <name type="scientific">Dermatophagoides pteronyssinus</name>
    <name type="common">European house dust mite</name>
    <dbReference type="NCBI Taxonomy" id="6956"/>
    <lineage>
        <taxon>Eukaryota</taxon>
        <taxon>Metazoa</taxon>
        <taxon>Ecdysozoa</taxon>
        <taxon>Arthropoda</taxon>
        <taxon>Chelicerata</taxon>
        <taxon>Arachnida</taxon>
        <taxon>Acari</taxon>
        <taxon>Acariformes</taxon>
        <taxon>Sarcoptiformes</taxon>
        <taxon>Astigmata</taxon>
        <taxon>Psoroptidia</taxon>
        <taxon>Analgoidea</taxon>
        <taxon>Pyroglyphidae</taxon>
        <taxon>Dermatophagoidinae</taxon>
        <taxon>Dermatophagoides</taxon>
    </lineage>
</organism>
<dbReference type="EMBL" id="NJHN03000065">
    <property type="protein sequence ID" value="KAH9418253.1"/>
    <property type="molecule type" value="Genomic_DNA"/>
</dbReference>
<accession>A0ABQ8J6N9</accession>
<gene>
    <name evidence="2" type="ORF">DERP_010807</name>
</gene>
<evidence type="ECO:0000256" key="1">
    <source>
        <dbReference type="SAM" id="MobiDB-lite"/>
    </source>
</evidence>
<reference evidence="2 3" key="2">
    <citation type="journal article" date="2022" name="Mol. Biol. Evol.">
        <title>Comparative Genomics Reveals Insights into the Divergent Evolution of Astigmatic Mites and Household Pest Adaptations.</title>
        <authorList>
            <person name="Xiong Q."/>
            <person name="Wan A.T."/>
            <person name="Liu X."/>
            <person name="Fung C.S."/>
            <person name="Xiao X."/>
            <person name="Malainual N."/>
            <person name="Hou J."/>
            <person name="Wang L."/>
            <person name="Wang M."/>
            <person name="Yang K.Y."/>
            <person name="Cui Y."/>
            <person name="Leung E.L."/>
            <person name="Nong W."/>
            <person name="Shin S.K."/>
            <person name="Au S.W."/>
            <person name="Jeong K.Y."/>
            <person name="Chew F.T."/>
            <person name="Hui J.H."/>
            <person name="Leung T.F."/>
            <person name="Tungtrongchitr A."/>
            <person name="Zhong N."/>
            <person name="Liu Z."/>
            <person name="Tsui S.K."/>
        </authorList>
    </citation>
    <scope>NUCLEOTIDE SEQUENCE [LARGE SCALE GENOMIC DNA]</scope>
    <source>
        <strain evidence="2">Derp</strain>
    </source>
</reference>
<keyword evidence="3" id="KW-1185">Reference proteome</keyword>
<proteinExistence type="predicted"/>
<reference evidence="2 3" key="1">
    <citation type="journal article" date="2018" name="J. Allergy Clin. Immunol.">
        <title>High-quality assembly of Dermatophagoides pteronyssinus genome and transcriptome reveals a wide range of novel allergens.</title>
        <authorList>
            <person name="Liu X.Y."/>
            <person name="Yang K.Y."/>
            <person name="Wang M.Q."/>
            <person name="Kwok J.S."/>
            <person name="Zeng X."/>
            <person name="Yang Z."/>
            <person name="Xiao X.J."/>
            <person name="Lau C.P."/>
            <person name="Li Y."/>
            <person name="Huang Z.M."/>
            <person name="Ba J.G."/>
            <person name="Yim A.K."/>
            <person name="Ouyang C.Y."/>
            <person name="Ngai S.M."/>
            <person name="Chan T.F."/>
            <person name="Leung E.L."/>
            <person name="Liu L."/>
            <person name="Liu Z.G."/>
            <person name="Tsui S.K."/>
        </authorList>
    </citation>
    <scope>NUCLEOTIDE SEQUENCE [LARGE SCALE GENOMIC DNA]</scope>
    <source>
        <strain evidence="2">Derp</strain>
    </source>
</reference>
<sequence>MALLIDKDVDNFLCFIQFSRKFETFEIKPNRGHLIIIDSRREENQSPIQTLSYSIDSKQQQQQNNVEYEP</sequence>